<dbReference type="AlphaFoldDB" id="A0A1E5GVP6"/>
<keyword evidence="2" id="KW-1185">Reference proteome</keyword>
<protein>
    <submittedName>
        <fullName evidence="1">Uncharacterized protein</fullName>
    </submittedName>
</protein>
<comment type="caution">
    <text evidence="1">The sequence shown here is derived from an EMBL/GenBank/DDBJ whole genome shotgun (WGS) entry which is preliminary data.</text>
</comment>
<dbReference type="EMBL" id="MIJY01000012">
    <property type="protein sequence ID" value="OEG16773.1"/>
    <property type="molecule type" value="Genomic_DNA"/>
</dbReference>
<proteinExistence type="predicted"/>
<evidence type="ECO:0000313" key="1">
    <source>
        <dbReference type="EMBL" id="OEG16773.1"/>
    </source>
</evidence>
<accession>A0A1E5GVP6</accession>
<evidence type="ECO:0000313" key="2">
    <source>
        <dbReference type="Proteomes" id="UP000095094"/>
    </source>
</evidence>
<sequence>MSLIKYSKLKKLVQLTFFSNSGKVYEVTNLKNFVTQNLDLFEGSSVNQVTDGIVKIKASQLGKRKNPCYSYKGWTLISWRD</sequence>
<reference evidence="2" key="1">
    <citation type="submission" date="2016-09" db="EMBL/GenBank/DDBJ databases">
        <authorList>
            <person name="Gulvik C.A."/>
        </authorList>
    </citation>
    <scope>NUCLEOTIDE SEQUENCE [LARGE SCALE GENOMIC DNA]</scope>
    <source>
        <strain evidence="2">LMG 8895</strain>
    </source>
</reference>
<dbReference type="Proteomes" id="UP000095094">
    <property type="component" value="Unassembled WGS sequence"/>
</dbReference>
<gene>
    <name evidence="1" type="ORF">BCR25_04035</name>
</gene>
<name>A0A1E5GVP6_9ENTE</name>
<organism evidence="1 2">
    <name type="scientific">Enterococcus termitis</name>
    <dbReference type="NCBI Taxonomy" id="332950"/>
    <lineage>
        <taxon>Bacteria</taxon>
        <taxon>Bacillati</taxon>
        <taxon>Bacillota</taxon>
        <taxon>Bacilli</taxon>
        <taxon>Lactobacillales</taxon>
        <taxon>Enterococcaceae</taxon>
        <taxon>Enterococcus</taxon>
    </lineage>
</organism>